<evidence type="ECO:0000256" key="9">
    <source>
        <dbReference type="ARBA" id="ARBA00023136"/>
    </source>
</evidence>
<feature type="transmembrane region" description="Helical" evidence="12">
    <location>
        <begin position="237"/>
        <end position="263"/>
    </location>
</feature>
<feature type="transmembrane region" description="Helical" evidence="12">
    <location>
        <begin position="316"/>
        <end position="339"/>
    </location>
</feature>
<dbReference type="GO" id="GO:0042910">
    <property type="term" value="F:xenobiotic transmembrane transporter activity"/>
    <property type="evidence" value="ECO:0007669"/>
    <property type="project" value="InterPro"/>
</dbReference>
<dbReference type="GO" id="GO:0005886">
    <property type="term" value="C:plasma membrane"/>
    <property type="evidence" value="ECO:0007669"/>
    <property type="project" value="UniProtKB-SubCell"/>
</dbReference>
<proteinExistence type="predicted"/>
<dbReference type="AlphaFoldDB" id="A0A557P7I2"/>
<evidence type="ECO:0000256" key="1">
    <source>
        <dbReference type="ARBA" id="ARBA00004429"/>
    </source>
</evidence>
<feature type="transmembrane region" description="Helical" evidence="12">
    <location>
        <begin position="418"/>
        <end position="442"/>
    </location>
</feature>
<accession>A0A557P7I2</accession>
<feature type="transmembrane region" description="Helical" evidence="12">
    <location>
        <begin position="92"/>
        <end position="109"/>
    </location>
</feature>
<organism evidence="14 15">
    <name type="scientific">Vibrio algivorus</name>
    <dbReference type="NCBI Taxonomy" id="1667024"/>
    <lineage>
        <taxon>Bacteria</taxon>
        <taxon>Pseudomonadati</taxon>
        <taxon>Pseudomonadota</taxon>
        <taxon>Gammaproteobacteria</taxon>
        <taxon>Vibrionales</taxon>
        <taxon>Vibrionaceae</taxon>
        <taxon>Vibrio</taxon>
    </lineage>
</organism>
<dbReference type="InterPro" id="IPR002528">
    <property type="entry name" value="MATE_fam"/>
</dbReference>
<dbReference type="OrthoDB" id="9780160at2"/>
<evidence type="ECO:0000256" key="6">
    <source>
        <dbReference type="ARBA" id="ARBA00022692"/>
    </source>
</evidence>
<reference evidence="13" key="4">
    <citation type="submission" date="2023-01" db="EMBL/GenBank/DDBJ databases">
        <title>Draft genome sequence of Vibrio algivorus strain NBRC 111146.</title>
        <authorList>
            <person name="Sun Q."/>
            <person name="Mori K."/>
        </authorList>
    </citation>
    <scope>NUCLEOTIDE SEQUENCE</scope>
    <source>
        <strain evidence="13">NBRC 111146</strain>
    </source>
</reference>
<dbReference type="CDD" id="cd13131">
    <property type="entry name" value="MATE_NorM_like"/>
    <property type="match status" value="1"/>
</dbReference>
<comment type="caution">
    <text evidence="14">The sequence shown here is derived from an EMBL/GenBank/DDBJ whole genome shotgun (WGS) entry which is preliminary data.</text>
</comment>
<name>A0A557P7I2_9VIBR</name>
<dbReference type="Proteomes" id="UP000319828">
    <property type="component" value="Unassembled WGS sequence"/>
</dbReference>
<evidence type="ECO:0000256" key="3">
    <source>
        <dbReference type="ARBA" id="ARBA00022448"/>
    </source>
</evidence>
<keyword evidence="4" id="KW-0050">Antiport</keyword>
<evidence type="ECO:0000313" key="16">
    <source>
        <dbReference type="Proteomes" id="UP001157156"/>
    </source>
</evidence>
<dbReference type="Pfam" id="PF01554">
    <property type="entry name" value="MatE"/>
    <property type="match status" value="2"/>
</dbReference>
<reference evidence="13" key="1">
    <citation type="journal article" date="2014" name="Int. J. Syst. Evol. Microbiol.">
        <title>Complete genome of a new Firmicutes species belonging to the dominant human colonic microbiota ('Ruminococcus bicirculans') reveals two chromosomes and a selective capacity to utilize plant glucans.</title>
        <authorList>
            <consortium name="NISC Comparative Sequencing Program"/>
            <person name="Wegmann U."/>
            <person name="Louis P."/>
            <person name="Goesmann A."/>
            <person name="Henrissat B."/>
            <person name="Duncan S.H."/>
            <person name="Flint H.J."/>
        </authorList>
    </citation>
    <scope>NUCLEOTIDE SEQUENCE</scope>
    <source>
        <strain evidence="13">NBRC 111146</strain>
    </source>
</reference>
<dbReference type="InterPro" id="IPR048279">
    <property type="entry name" value="MdtK-like"/>
</dbReference>
<feature type="transmembrane region" description="Helical" evidence="12">
    <location>
        <begin position="53"/>
        <end position="72"/>
    </location>
</feature>
<gene>
    <name evidence="13" type="primary">norM</name>
    <name evidence="14" type="ORF">FOF44_08920</name>
    <name evidence="13" type="ORF">GCM10007931_09870</name>
</gene>
<evidence type="ECO:0000256" key="10">
    <source>
        <dbReference type="ARBA" id="ARBA00030855"/>
    </source>
</evidence>
<dbReference type="EMBL" id="BSPV01000003">
    <property type="protein sequence ID" value="GLT14013.1"/>
    <property type="molecule type" value="Genomic_DNA"/>
</dbReference>
<evidence type="ECO:0000313" key="15">
    <source>
        <dbReference type="Proteomes" id="UP000319828"/>
    </source>
</evidence>
<evidence type="ECO:0000256" key="12">
    <source>
        <dbReference type="SAM" id="Phobius"/>
    </source>
</evidence>
<reference evidence="14 15" key="3">
    <citation type="submission" date="2019-07" db="EMBL/GenBank/DDBJ databases">
        <title>The draft genome sequence of Vibrio algivorus M1486.</title>
        <authorList>
            <person name="Meng X."/>
        </authorList>
    </citation>
    <scope>NUCLEOTIDE SEQUENCE [LARGE SCALE GENOMIC DNA]</scope>
    <source>
        <strain evidence="14 15">M1486</strain>
    </source>
</reference>
<feature type="transmembrane region" description="Helical" evidence="12">
    <location>
        <begin position="158"/>
        <end position="180"/>
    </location>
</feature>
<keyword evidence="3" id="KW-0813">Transport</keyword>
<dbReference type="PANTHER" id="PTHR43298:SF2">
    <property type="entry name" value="FMN_FAD EXPORTER YEEO-RELATED"/>
    <property type="match status" value="1"/>
</dbReference>
<evidence type="ECO:0000256" key="4">
    <source>
        <dbReference type="ARBA" id="ARBA00022449"/>
    </source>
</evidence>
<evidence type="ECO:0000256" key="2">
    <source>
        <dbReference type="ARBA" id="ARBA00013489"/>
    </source>
</evidence>
<dbReference type="EMBL" id="VMKJ01000015">
    <property type="protein sequence ID" value="TVO36613.1"/>
    <property type="molecule type" value="Genomic_DNA"/>
</dbReference>
<dbReference type="GO" id="GO:0006811">
    <property type="term" value="P:monoatomic ion transport"/>
    <property type="evidence" value="ECO:0007669"/>
    <property type="project" value="UniProtKB-KW"/>
</dbReference>
<evidence type="ECO:0000256" key="8">
    <source>
        <dbReference type="ARBA" id="ARBA00023065"/>
    </source>
</evidence>
<evidence type="ECO:0000256" key="11">
    <source>
        <dbReference type="ARBA" id="ARBA00031636"/>
    </source>
</evidence>
<dbReference type="InterPro" id="IPR050222">
    <property type="entry name" value="MATE_MdtK"/>
</dbReference>
<comment type="subcellular location">
    <subcellularLocation>
        <location evidence="1">Cell inner membrane</location>
        <topology evidence="1">Multi-pass membrane protein</topology>
    </subcellularLocation>
</comment>
<dbReference type="RefSeq" id="WP_089124376.1">
    <property type="nucleotide sequence ID" value="NZ_BSPV01000003.1"/>
</dbReference>
<evidence type="ECO:0000256" key="7">
    <source>
        <dbReference type="ARBA" id="ARBA00022989"/>
    </source>
</evidence>
<keyword evidence="9 12" id="KW-0472">Membrane</keyword>
<feature type="transmembrane region" description="Helical" evidence="12">
    <location>
        <begin position="386"/>
        <end position="406"/>
    </location>
</feature>
<evidence type="ECO:0000256" key="5">
    <source>
        <dbReference type="ARBA" id="ARBA00022475"/>
    </source>
</evidence>
<dbReference type="Proteomes" id="UP001157156">
    <property type="component" value="Unassembled WGS sequence"/>
</dbReference>
<keyword evidence="7 12" id="KW-1133">Transmembrane helix</keyword>
<dbReference type="NCBIfam" id="TIGR00797">
    <property type="entry name" value="matE"/>
    <property type="match status" value="1"/>
</dbReference>
<keyword evidence="16" id="KW-1185">Reference proteome</keyword>
<dbReference type="PIRSF" id="PIRSF006603">
    <property type="entry name" value="DinF"/>
    <property type="match status" value="1"/>
</dbReference>
<dbReference type="GO" id="GO:0015297">
    <property type="term" value="F:antiporter activity"/>
    <property type="evidence" value="ECO:0007669"/>
    <property type="project" value="UniProtKB-KW"/>
</dbReference>
<sequence length="457" mass="49653">MHRYRKEGSILVKLATPVLLASVAQTGMGFIDTVMAGGVSATDMAAVAVASSIWLPSILFGIGLLLALVPVVAQLNGSGRQIRIAHEIQQGFYLSFLVAIPIILVLSQTKHILDIMHIEPVMAQKTNGYMFAMIFAVPAFLLFQTLRSLSDGLSLTKPAMILGFLGLAINIPLNWIFVYGKFGMPALGAVGCGVATAIVYWVMFLLMLTYVLVAQRFKNIHIFSEFHKPNLHSLKRLFRLGFPIAASLFFEVTLFAVIALLIAPLGPIVVAAHQVAINFSTLIFMLPMSIGAAVSIRVGHQLGEKSVEGAKISTHVGLLFGFATALITALLTVVFRHQIIDLYTENPEVTIIALHLLIMAAIYQCSDAIQVVAAGALRGYKDTSSIFSRTLISYWGIGMPVGYILGMTDWITSKPMGVTGFWIGIIIGLTTAAILLSLRLLWLHKQEDDVQLEFAGR</sequence>
<feature type="transmembrane region" description="Helical" evidence="12">
    <location>
        <begin position="129"/>
        <end position="146"/>
    </location>
</feature>
<reference evidence="16" key="2">
    <citation type="journal article" date="2019" name="Int. J. Syst. Evol. Microbiol.">
        <title>The Global Catalogue of Microorganisms (GCM) 10K type strain sequencing project: providing services to taxonomists for standard genome sequencing and annotation.</title>
        <authorList>
            <consortium name="The Broad Institute Genomics Platform"/>
            <consortium name="The Broad Institute Genome Sequencing Center for Infectious Disease"/>
            <person name="Wu L."/>
            <person name="Ma J."/>
        </authorList>
    </citation>
    <scope>NUCLEOTIDE SEQUENCE [LARGE SCALE GENOMIC DNA]</scope>
    <source>
        <strain evidence="16">NBRC 111146</strain>
    </source>
</reference>
<protein>
    <recommendedName>
        <fullName evidence="2">Multidrug resistance protein NorM</fullName>
    </recommendedName>
    <alternativeName>
        <fullName evidence="11">Multidrug-efflux transporter</fullName>
    </alternativeName>
    <alternativeName>
        <fullName evidence="10">Na(+)/drug antiporter</fullName>
    </alternativeName>
</protein>
<evidence type="ECO:0000313" key="14">
    <source>
        <dbReference type="EMBL" id="TVO36613.1"/>
    </source>
</evidence>
<keyword evidence="8" id="KW-0406">Ion transport</keyword>
<dbReference type="PANTHER" id="PTHR43298">
    <property type="entry name" value="MULTIDRUG RESISTANCE PROTEIN NORM-RELATED"/>
    <property type="match status" value="1"/>
</dbReference>
<feature type="transmembrane region" description="Helical" evidence="12">
    <location>
        <begin position="186"/>
        <end position="213"/>
    </location>
</feature>
<keyword evidence="5" id="KW-1003">Cell membrane</keyword>
<feature type="transmembrane region" description="Helical" evidence="12">
    <location>
        <begin position="275"/>
        <end position="296"/>
    </location>
</feature>
<evidence type="ECO:0000313" key="13">
    <source>
        <dbReference type="EMBL" id="GLT14013.1"/>
    </source>
</evidence>
<keyword evidence="6 12" id="KW-0812">Transmembrane</keyword>